<evidence type="ECO:0000313" key="3">
    <source>
        <dbReference type="EMBL" id="MFC5497322.1"/>
    </source>
</evidence>
<evidence type="ECO:0000313" key="4">
    <source>
        <dbReference type="Proteomes" id="UP001596037"/>
    </source>
</evidence>
<dbReference type="Pfam" id="PF08450">
    <property type="entry name" value="SGL"/>
    <property type="match status" value="1"/>
</dbReference>
<reference evidence="4" key="1">
    <citation type="journal article" date="2019" name="Int. J. Syst. Evol. Microbiol.">
        <title>The Global Catalogue of Microorganisms (GCM) 10K type strain sequencing project: providing services to taxonomists for standard genome sequencing and annotation.</title>
        <authorList>
            <consortium name="The Broad Institute Genomics Platform"/>
            <consortium name="The Broad Institute Genome Sequencing Center for Infectious Disease"/>
            <person name="Wu L."/>
            <person name="Ma J."/>
        </authorList>
    </citation>
    <scope>NUCLEOTIDE SEQUENCE [LARGE SCALE GENOMIC DNA]</scope>
    <source>
        <strain evidence="4">CCUG 57401</strain>
    </source>
</reference>
<dbReference type="InterPro" id="IPR013658">
    <property type="entry name" value="SGL"/>
</dbReference>
<dbReference type="GO" id="GO:0016787">
    <property type="term" value="F:hydrolase activity"/>
    <property type="evidence" value="ECO:0007669"/>
    <property type="project" value="UniProtKB-KW"/>
</dbReference>
<evidence type="ECO:0000256" key="1">
    <source>
        <dbReference type="ARBA" id="ARBA00008853"/>
    </source>
</evidence>
<comment type="caution">
    <text evidence="3">The sequence shown here is derived from an EMBL/GenBank/DDBJ whole genome shotgun (WGS) entry which is preliminary data.</text>
</comment>
<sequence>MSDARLAVAARNRLGECALWCERSGALYWTDIEGCTISRLQGDGQLRAWTLPERVGSFALCAESAPQLLLGLASGIALFELEREALSPIVPVDADQPATRINDGRCDRQGRFVFGMFNAPEQPIGHFYRVHPDLRVERLPLPPAAVGNSIAFSPDGATMYFTDSPTRTIWRVDYGADGSLGRPQEFVRLAGDEGFADGSCVDADGGLWNAQWDGGCVVRYDASGAVSARLTLPVSRPTCPAFGGAELDTLYVTSARGGLDKDALRREPEAGGLFALQPGWRGLPEARFVAAP</sequence>
<proteinExistence type="inferred from homology"/>
<dbReference type="EMBL" id="JBHSMF010000006">
    <property type="protein sequence ID" value="MFC5497322.1"/>
    <property type="molecule type" value="Genomic_DNA"/>
</dbReference>
<comment type="similarity">
    <text evidence="1">Belongs to the SMP-30/CGR1 family.</text>
</comment>
<feature type="domain" description="SMP-30/Gluconolactonase/LRE-like region" evidence="2">
    <location>
        <begin position="14"/>
        <end position="256"/>
    </location>
</feature>
<dbReference type="EC" id="3.1.1.99" evidence="3"/>
<organism evidence="3 4">
    <name type="scientific">Caenimonas terrae</name>
    <dbReference type="NCBI Taxonomy" id="696074"/>
    <lineage>
        <taxon>Bacteria</taxon>
        <taxon>Pseudomonadati</taxon>
        <taxon>Pseudomonadota</taxon>
        <taxon>Betaproteobacteria</taxon>
        <taxon>Burkholderiales</taxon>
        <taxon>Comamonadaceae</taxon>
        <taxon>Caenimonas</taxon>
    </lineage>
</organism>
<keyword evidence="3" id="KW-0378">Hydrolase</keyword>
<dbReference type="Gene3D" id="2.120.10.30">
    <property type="entry name" value="TolB, C-terminal domain"/>
    <property type="match status" value="1"/>
</dbReference>
<keyword evidence="4" id="KW-1185">Reference proteome</keyword>
<protein>
    <submittedName>
        <fullName evidence="3">SMP-30/gluconolactonase/LRE family protein</fullName>
        <ecNumber evidence="3">3.1.1.99</ecNumber>
    </submittedName>
</protein>
<accession>A0ABW0NBG0</accession>
<dbReference type="PRINTS" id="PR01790">
    <property type="entry name" value="SMP30FAMILY"/>
</dbReference>
<gene>
    <name evidence="3" type="ORF">ACFPOE_07245</name>
</gene>
<dbReference type="RefSeq" id="WP_376849355.1">
    <property type="nucleotide sequence ID" value="NZ_JBHSMF010000006.1"/>
</dbReference>
<dbReference type="InterPro" id="IPR005511">
    <property type="entry name" value="SMP-30"/>
</dbReference>
<dbReference type="Proteomes" id="UP001596037">
    <property type="component" value="Unassembled WGS sequence"/>
</dbReference>
<dbReference type="SUPFAM" id="SSF63829">
    <property type="entry name" value="Calcium-dependent phosphotriesterase"/>
    <property type="match status" value="1"/>
</dbReference>
<evidence type="ECO:0000259" key="2">
    <source>
        <dbReference type="Pfam" id="PF08450"/>
    </source>
</evidence>
<dbReference type="PANTHER" id="PTHR10907:SF47">
    <property type="entry name" value="REGUCALCIN"/>
    <property type="match status" value="1"/>
</dbReference>
<dbReference type="PANTHER" id="PTHR10907">
    <property type="entry name" value="REGUCALCIN"/>
    <property type="match status" value="1"/>
</dbReference>
<dbReference type="InterPro" id="IPR011042">
    <property type="entry name" value="6-blade_b-propeller_TolB-like"/>
</dbReference>
<name>A0ABW0NBG0_9BURK</name>